<dbReference type="GO" id="GO:0004623">
    <property type="term" value="F:phospholipase A2 activity"/>
    <property type="evidence" value="ECO:0007669"/>
    <property type="project" value="InterPro"/>
</dbReference>
<organism evidence="1 3">
    <name type="scientific">Tetradesmus obliquus</name>
    <name type="common">Green alga</name>
    <name type="synonym">Acutodesmus obliquus</name>
    <dbReference type="NCBI Taxonomy" id="3088"/>
    <lineage>
        <taxon>Eukaryota</taxon>
        <taxon>Viridiplantae</taxon>
        <taxon>Chlorophyta</taxon>
        <taxon>core chlorophytes</taxon>
        <taxon>Chlorophyceae</taxon>
        <taxon>CS clade</taxon>
        <taxon>Sphaeropleales</taxon>
        <taxon>Scenedesmaceae</taxon>
        <taxon>Tetradesmus</taxon>
    </lineage>
</organism>
<dbReference type="EMBL" id="FNXT01001094">
    <property type="protein sequence ID" value="SZX72014.1"/>
    <property type="molecule type" value="Genomic_DNA"/>
</dbReference>
<evidence type="ECO:0000313" key="2">
    <source>
        <dbReference type="EMBL" id="SZX73364.1"/>
    </source>
</evidence>
<sequence>MNSLPSRAAVQQEMERICSTNKTTHTIEQGDSRMNLMLKFYPATADWQAMWSLVARCNRLPRPTASNSGLALGTKIALPEFDVPVFVQGDKDNATATAPAACGCSPNVTVINPASLLEVVTAKHPGVDALVAANMLVACNPGIQKSKGQLAAQQLAGICPPKNETSSTAAGLCSCGNYTTMKGDNIRKIMRSTCPDCMPDAASLRLLLSCNVDKGVGRGQLPAGLELQLPCYQKLQEFQQRQAAVAADSAAAAAAPAADQTCSGNVSFVGQGPLRLADIPPSCNSTWDNGTDGCSAPDDFLRGIFMNMTPCCYMHDFCYSCAFRLGWEGSEGVLRCDDLFRNNMLAFCEALYPGNAFMRVWCDVRAQLAYNAVRAANNTLNTDAAACPAPFAALAGTDFCFQQP</sequence>
<dbReference type="GO" id="GO:0050482">
    <property type="term" value="P:arachidonate secretion"/>
    <property type="evidence" value="ECO:0007669"/>
    <property type="project" value="InterPro"/>
</dbReference>
<accession>A0A383W4S0</accession>
<dbReference type="SUPFAM" id="SSF48619">
    <property type="entry name" value="Phospholipase A2, PLA2"/>
    <property type="match status" value="1"/>
</dbReference>
<protein>
    <submittedName>
        <fullName evidence="1">Uncharacterized protein</fullName>
    </submittedName>
</protein>
<dbReference type="AlphaFoldDB" id="A0A383W4S0"/>
<dbReference type="Proteomes" id="UP000256970">
    <property type="component" value="Unassembled WGS sequence"/>
</dbReference>
<reference evidence="1 3" key="1">
    <citation type="submission" date="2016-10" db="EMBL/GenBank/DDBJ databases">
        <authorList>
            <person name="Cai Z."/>
        </authorList>
    </citation>
    <scope>NUCLEOTIDE SEQUENCE [LARGE SCALE GENOMIC DNA]</scope>
</reference>
<name>A0A383W4S0_TETOB</name>
<evidence type="ECO:0000313" key="3">
    <source>
        <dbReference type="Proteomes" id="UP000256970"/>
    </source>
</evidence>
<dbReference type="EMBL" id="FNXT01001188">
    <property type="protein sequence ID" value="SZX73364.1"/>
    <property type="molecule type" value="Genomic_DNA"/>
</dbReference>
<dbReference type="InterPro" id="IPR036444">
    <property type="entry name" value="PLipase_A2_dom_sf"/>
</dbReference>
<gene>
    <name evidence="1" type="ORF">BQ4739_LOCUS12111</name>
    <name evidence="2" type="ORF">BQ4739_LOCUS13466</name>
</gene>
<dbReference type="GO" id="GO:0006644">
    <property type="term" value="P:phospholipid metabolic process"/>
    <property type="evidence" value="ECO:0007669"/>
    <property type="project" value="InterPro"/>
</dbReference>
<evidence type="ECO:0000313" key="1">
    <source>
        <dbReference type="EMBL" id="SZX72014.1"/>
    </source>
</evidence>
<dbReference type="Gene3D" id="1.20.90.10">
    <property type="entry name" value="Phospholipase A2 domain"/>
    <property type="match status" value="1"/>
</dbReference>
<proteinExistence type="predicted"/>
<keyword evidence="3" id="KW-1185">Reference proteome</keyword>